<protein>
    <submittedName>
        <fullName evidence="1">Uncharacterized protein</fullName>
    </submittedName>
</protein>
<evidence type="ECO:0000313" key="2">
    <source>
        <dbReference type="Proteomes" id="UP000824469"/>
    </source>
</evidence>
<dbReference type="AlphaFoldDB" id="A0AA38FCV0"/>
<reference evidence="1 2" key="1">
    <citation type="journal article" date="2021" name="Nat. Plants">
        <title>The Taxus genome provides insights into paclitaxel biosynthesis.</title>
        <authorList>
            <person name="Xiong X."/>
            <person name="Gou J."/>
            <person name="Liao Q."/>
            <person name="Li Y."/>
            <person name="Zhou Q."/>
            <person name="Bi G."/>
            <person name="Li C."/>
            <person name="Du R."/>
            <person name="Wang X."/>
            <person name="Sun T."/>
            <person name="Guo L."/>
            <person name="Liang H."/>
            <person name="Lu P."/>
            <person name="Wu Y."/>
            <person name="Zhang Z."/>
            <person name="Ro D.K."/>
            <person name="Shang Y."/>
            <person name="Huang S."/>
            <person name="Yan J."/>
        </authorList>
    </citation>
    <scope>NUCLEOTIDE SEQUENCE [LARGE SCALE GENOMIC DNA]</scope>
    <source>
        <strain evidence="1">Ta-2019</strain>
    </source>
</reference>
<dbReference type="Proteomes" id="UP000824469">
    <property type="component" value="Unassembled WGS sequence"/>
</dbReference>
<organism evidence="1 2">
    <name type="scientific">Taxus chinensis</name>
    <name type="common">Chinese yew</name>
    <name type="synonym">Taxus wallichiana var. chinensis</name>
    <dbReference type="NCBI Taxonomy" id="29808"/>
    <lineage>
        <taxon>Eukaryota</taxon>
        <taxon>Viridiplantae</taxon>
        <taxon>Streptophyta</taxon>
        <taxon>Embryophyta</taxon>
        <taxon>Tracheophyta</taxon>
        <taxon>Spermatophyta</taxon>
        <taxon>Pinopsida</taxon>
        <taxon>Pinidae</taxon>
        <taxon>Conifers II</taxon>
        <taxon>Cupressales</taxon>
        <taxon>Taxaceae</taxon>
        <taxon>Taxus</taxon>
    </lineage>
</organism>
<comment type="caution">
    <text evidence="1">The sequence shown here is derived from an EMBL/GenBank/DDBJ whole genome shotgun (WGS) entry which is preliminary data.</text>
</comment>
<proteinExistence type="predicted"/>
<sequence>INEEVIDVIEDPIPTDVITMPKWARSIVFEAVPFIEDLPPTRHHRAHSTGSGLLCQVVSEDPQSFAKAHGIQEWDDAITT</sequence>
<evidence type="ECO:0000313" key="1">
    <source>
        <dbReference type="EMBL" id="KAH9297072.1"/>
    </source>
</evidence>
<gene>
    <name evidence="1" type="ORF">KI387_028754</name>
</gene>
<feature type="non-terminal residue" evidence="1">
    <location>
        <position position="1"/>
    </location>
</feature>
<accession>A0AA38FCV0</accession>
<keyword evidence="2" id="KW-1185">Reference proteome</keyword>
<name>A0AA38FCV0_TAXCH</name>
<dbReference type="EMBL" id="JAHRHJ020000010">
    <property type="protein sequence ID" value="KAH9297072.1"/>
    <property type="molecule type" value="Genomic_DNA"/>
</dbReference>